<name>A0A7W9J2K3_9ACTN</name>
<dbReference type="Pfam" id="PF13333">
    <property type="entry name" value="rve_2"/>
    <property type="match status" value="1"/>
</dbReference>
<dbReference type="InterPro" id="IPR050900">
    <property type="entry name" value="Transposase_IS3/IS150/IS904"/>
</dbReference>
<dbReference type="EMBL" id="JACHMY010000001">
    <property type="protein sequence ID" value="MBB5836301.1"/>
    <property type="molecule type" value="Genomic_DNA"/>
</dbReference>
<dbReference type="InterPro" id="IPR001584">
    <property type="entry name" value="Integrase_cat-core"/>
</dbReference>
<dbReference type="EMBL" id="JACHMY010000001">
    <property type="protein sequence ID" value="MBB5834471.1"/>
    <property type="molecule type" value="Genomic_DNA"/>
</dbReference>
<dbReference type="InterPro" id="IPR025948">
    <property type="entry name" value="HTH-like_dom"/>
</dbReference>
<sequence>MSDKFEFIDAEYADSLTGKNEDAPSIVKMCRWLGVKRSSFNDWRSRPASATVKRQGELKLIIAKSFEESDETYGYRRVHADLIAWGVGCGLELVRKLMRELGLEPCQPRPWRHSLTEQDGQAGPIPDLVARDFTADGPGVKMVGDITYVSTWEGWLYLATVIDCHTKAVIGWAMGDNYKTPLIEAAIEMAARNQELSDGAIFHSDRGSNYTSAQFAETLKNNNIRQSVGRTGICYDNAMAESFFGALKNERTHRTEYPTREQARRDIARYIELRYNTKRRHSGLGYKTPQQVHEDYLELQSAA</sequence>
<dbReference type="GO" id="GO:0015074">
    <property type="term" value="P:DNA integration"/>
    <property type="evidence" value="ECO:0007669"/>
    <property type="project" value="InterPro"/>
</dbReference>
<dbReference type="Pfam" id="PF13276">
    <property type="entry name" value="HTH_21"/>
    <property type="match status" value="1"/>
</dbReference>
<dbReference type="Gene3D" id="3.30.420.10">
    <property type="entry name" value="Ribonuclease H-like superfamily/Ribonuclease H"/>
    <property type="match status" value="1"/>
</dbReference>
<gene>
    <name evidence="3" type="ORF">HDA39_001205</name>
    <name evidence="4" type="ORF">HDA39_003035</name>
</gene>
<evidence type="ECO:0000313" key="5">
    <source>
        <dbReference type="Proteomes" id="UP000549971"/>
    </source>
</evidence>
<protein>
    <submittedName>
        <fullName evidence="3">Transposase InsO family protein</fullName>
    </submittedName>
</protein>
<keyword evidence="5" id="KW-1185">Reference proteome</keyword>
<dbReference type="PROSITE" id="PS50994">
    <property type="entry name" value="INTEGRASE"/>
    <property type="match status" value="1"/>
</dbReference>
<dbReference type="InterPro" id="IPR012337">
    <property type="entry name" value="RNaseH-like_sf"/>
</dbReference>
<evidence type="ECO:0000313" key="4">
    <source>
        <dbReference type="EMBL" id="MBB5836301.1"/>
    </source>
</evidence>
<dbReference type="InterPro" id="IPR048020">
    <property type="entry name" value="Transpos_IS3"/>
</dbReference>
<reference evidence="3 5" key="1">
    <citation type="submission" date="2020-08" db="EMBL/GenBank/DDBJ databases">
        <title>Sequencing the genomes of 1000 actinobacteria strains.</title>
        <authorList>
            <person name="Klenk H.-P."/>
        </authorList>
    </citation>
    <scope>NUCLEOTIDE SEQUENCE [LARGE SCALE GENOMIC DNA]</scope>
    <source>
        <strain evidence="3 5">DSM 28967</strain>
    </source>
</reference>
<dbReference type="Proteomes" id="UP000549971">
    <property type="component" value="Unassembled WGS sequence"/>
</dbReference>
<dbReference type="Pfam" id="PF00665">
    <property type="entry name" value="rve"/>
    <property type="match status" value="1"/>
</dbReference>
<dbReference type="GO" id="GO:0003676">
    <property type="term" value="F:nucleic acid binding"/>
    <property type="evidence" value="ECO:0007669"/>
    <property type="project" value="InterPro"/>
</dbReference>
<dbReference type="SUPFAM" id="SSF53098">
    <property type="entry name" value="Ribonuclease H-like"/>
    <property type="match status" value="1"/>
</dbReference>
<dbReference type="PANTHER" id="PTHR46889">
    <property type="entry name" value="TRANSPOSASE INSF FOR INSERTION SEQUENCE IS3B-RELATED"/>
    <property type="match status" value="1"/>
</dbReference>
<organism evidence="3 5">
    <name type="scientific">Kribbella italica</name>
    <dbReference type="NCBI Taxonomy" id="1540520"/>
    <lineage>
        <taxon>Bacteria</taxon>
        <taxon>Bacillati</taxon>
        <taxon>Actinomycetota</taxon>
        <taxon>Actinomycetes</taxon>
        <taxon>Propionibacteriales</taxon>
        <taxon>Kribbellaceae</taxon>
        <taxon>Kribbella</taxon>
    </lineage>
</organism>
<evidence type="ECO:0000259" key="2">
    <source>
        <dbReference type="PROSITE" id="PS50994"/>
    </source>
</evidence>
<evidence type="ECO:0000256" key="1">
    <source>
        <dbReference type="ARBA" id="ARBA00002286"/>
    </source>
</evidence>
<proteinExistence type="predicted"/>
<evidence type="ECO:0000313" key="3">
    <source>
        <dbReference type="EMBL" id="MBB5834471.1"/>
    </source>
</evidence>
<dbReference type="InterPro" id="IPR036397">
    <property type="entry name" value="RNaseH_sf"/>
</dbReference>
<dbReference type="PANTHER" id="PTHR46889:SF4">
    <property type="entry name" value="TRANSPOSASE INSO FOR INSERTION SEQUENCE ELEMENT IS911B-RELATED"/>
    <property type="match status" value="1"/>
</dbReference>
<comment type="function">
    <text evidence="1">Involved in the transposition of the insertion sequence.</text>
</comment>
<comment type="caution">
    <text evidence="3">The sequence shown here is derived from an EMBL/GenBank/DDBJ whole genome shotgun (WGS) entry which is preliminary data.</text>
</comment>
<dbReference type="NCBIfam" id="NF033516">
    <property type="entry name" value="transpos_IS3"/>
    <property type="match status" value="1"/>
</dbReference>
<feature type="domain" description="Integrase catalytic" evidence="2">
    <location>
        <begin position="134"/>
        <end position="297"/>
    </location>
</feature>
<accession>A0A7W9J2K3</accession>
<dbReference type="AlphaFoldDB" id="A0A7W9J2K3"/>